<keyword evidence="2" id="KW-0812">Transmembrane</keyword>
<dbReference type="InterPro" id="IPR001680">
    <property type="entry name" value="WD40_rpt"/>
</dbReference>
<dbReference type="PROSITE" id="PS50082">
    <property type="entry name" value="WD_REPEATS_2"/>
    <property type="match status" value="1"/>
</dbReference>
<comment type="caution">
    <text evidence="3">The sequence shown here is derived from an EMBL/GenBank/DDBJ whole genome shotgun (WGS) entry which is preliminary data.</text>
</comment>
<evidence type="ECO:0000256" key="2">
    <source>
        <dbReference type="SAM" id="Phobius"/>
    </source>
</evidence>
<sequence length="441" mass="46062">MGGSTGSTALASSSSGVSATTQAILGVAGLSLLVFAAWFASLVLRALLALLPRRAKPAAKASVPAAAPSAAPAAAASTVQRRPDLKTLIRESKAAAKSSHTKEDARAHHALFLTSLKGHGDAINGDPKFRWIRTPQPALACGFGNNPGEVVAVLRDIPEMARLVQYAPTKGAGGGGAVTFAQQWEVPRALDRDPLLEAVIVPGAQSSTGGFAALLSPKRFGRVYSLAGGRQLGAFEPNSLENHALAVSPGGRFLAVASFTSDVKARPLAFLSLGVCFEHVWEIEWGRDGFKGLARAMDLKGHSRKVMCAAISPDGTRAATASEDGTLRVWKLDVRYALQEDPKTLLTVPLESLGLKEGRAFEKMAWGPDGTIAAVSGGHIHFVVASSGRLLETLHAHDGRVACVAWAPALLDVGGGERRAVLASCSGDGRARIWRSPRGES</sequence>
<feature type="transmembrane region" description="Helical" evidence="2">
    <location>
        <begin position="29"/>
        <end position="51"/>
    </location>
</feature>
<dbReference type="InterPro" id="IPR015943">
    <property type="entry name" value="WD40/YVTN_repeat-like_dom_sf"/>
</dbReference>
<evidence type="ECO:0000256" key="1">
    <source>
        <dbReference type="PROSITE-ProRule" id="PRU00221"/>
    </source>
</evidence>
<dbReference type="PANTHER" id="PTHR45282:SF2">
    <property type="entry name" value="OS03G0858400 PROTEIN"/>
    <property type="match status" value="1"/>
</dbReference>
<dbReference type="PROSITE" id="PS50294">
    <property type="entry name" value="WD_REPEATS_REGION"/>
    <property type="match status" value="2"/>
</dbReference>
<dbReference type="OrthoDB" id="346371at2759"/>
<dbReference type="FunCoup" id="A0A2V0PEY9">
    <property type="interactions" value="1782"/>
</dbReference>
<feature type="repeat" description="WD" evidence="1">
    <location>
        <begin position="299"/>
        <end position="340"/>
    </location>
</feature>
<dbReference type="Proteomes" id="UP000247498">
    <property type="component" value="Unassembled WGS sequence"/>
</dbReference>
<gene>
    <name evidence="3" type="ORF">Rsub_10486</name>
</gene>
<keyword evidence="2" id="KW-0472">Membrane</keyword>
<evidence type="ECO:0000313" key="4">
    <source>
        <dbReference type="Proteomes" id="UP000247498"/>
    </source>
</evidence>
<keyword evidence="4" id="KW-1185">Reference proteome</keyword>
<name>A0A2V0PEY9_9CHLO</name>
<reference evidence="3 4" key="1">
    <citation type="journal article" date="2018" name="Sci. Rep.">
        <title>Raphidocelis subcapitata (=Pseudokirchneriella subcapitata) provides an insight into genome evolution and environmental adaptations in the Sphaeropleales.</title>
        <authorList>
            <person name="Suzuki S."/>
            <person name="Yamaguchi H."/>
            <person name="Nakajima N."/>
            <person name="Kawachi M."/>
        </authorList>
    </citation>
    <scope>NUCLEOTIDE SEQUENCE [LARGE SCALE GENOMIC DNA]</scope>
    <source>
        <strain evidence="3 4">NIES-35</strain>
    </source>
</reference>
<proteinExistence type="predicted"/>
<organism evidence="3 4">
    <name type="scientific">Raphidocelis subcapitata</name>
    <dbReference type="NCBI Taxonomy" id="307507"/>
    <lineage>
        <taxon>Eukaryota</taxon>
        <taxon>Viridiplantae</taxon>
        <taxon>Chlorophyta</taxon>
        <taxon>core chlorophytes</taxon>
        <taxon>Chlorophyceae</taxon>
        <taxon>CS clade</taxon>
        <taxon>Sphaeropleales</taxon>
        <taxon>Selenastraceae</taxon>
        <taxon>Raphidocelis</taxon>
    </lineage>
</organism>
<keyword evidence="1" id="KW-0853">WD repeat</keyword>
<protein>
    <submittedName>
        <fullName evidence="3">Uncharacterized protein</fullName>
    </submittedName>
</protein>
<dbReference type="STRING" id="307507.A0A2V0PEY9"/>
<dbReference type="InParanoid" id="A0A2V0PEY9"/>
<dbReference type="Gene3D" id="2.130.10.10">
    <property type="entry name" value="YVTN repeat-like/Quinoprotein amine dehydrogenase"/>
    <property type="match status" value="2"/>
</dbReference>
<evidence type="ECO:0000313" key="3">
    <source>
        <dbReference type="EMBL" id="GBF98421.1"/>
    </source>
</evidence>
<dbReference type="Pfam" id="PF00400">
    <property type="entry name" value="WD40"/>
    <property type="match status" value="2"/>
</dbReference>
<dbReference type="PANTHER" id="PTHR45282">
    <property type="entry name" value="OS03G0858400 PROTEIN"/>
    <property type="match status" value="1"/>
</dbReference>
<dbReference type="SMART" id="SM00320">
    <property type="entry name" value="WD40"/>
    <property type="match status" value="3"/>
</dbReference>
<dbReference type="EMBL" id="BDRX01000124">
    <property type="protein sequence ID" value="GBF98421.1"/>
    <property type="molecule type" value="Genomic_DNA"/>
</dbReference>
<dbReference type="AlphaFoldDB" id="A0A2V0PEY9"/>
<accession>A0A2V0PEY9</accession>
<dbReference type="SUPFAM" id="SSF101908">
    <property type="entry name" value="Putative isomerase YbhE"/>
    <property type="match status" value="1"/>
</dbReference>
<keyword evidence="2" id="KW-1133">Transmembrane helix</keyword>